<sequence>YTVKKIPAASFRYHFLRKIISEINKGNNIIM</sequence>
<accession>X1QRM5</accession>
<dbReference type="AlphaFoldDB" id="X1QRM5"/>
<comment type="caution">
    <text evidence="1">The sequence shown here is derived from an EMBL/GenBank/DDBJ whole genome shotgun (WGS) entry which is preliminary data.</text>
</comment>
<reference evidence="1" key="1">
    <citation type="journal article" date="2014" name="Front. Microbiol.">
        <title>High frequency of phylogenetically diverse reductive dehalogenase-homologous genes in deep subseafloor sedimentary metagenomes.</title>
        <authorList>
            <person name="Kawai M."/>
            <person name="Futagami T."/>
            <person name="Toyoda A."/>
            <person name="Takaki Y."/>
            <person name="Nishi S."/>
            <person name="Hori S."/>
            <person name="Arai W."/>
            <person name="Tsubouchi T."/>
            <person name="Morono Y."/>
            <person name="Uchiyama I."/>
            <person name="Ito T."/>
            <person name="Fujiyama A."/>
            <person name="Inagaki F."/>
            <person name="Takami H."/>
        </authorList>
    </citation>
    <scope>NUCLEOTIDE SEQUENCE</scope>
    <source>
        <strain evidence="1">Expedition CK06-06</strain>
    </source>
</reference>
<gene>
    <name evidence="1" type="ORF">S06H3_60515</name>
</gene>
<dbReference type="EMBL" id="BARV01039490">
    <property type="protein sequence ID" value="GAI57446.1"/>
    <property type="molecule type" value="Genomic_DNA"/>
</dbReference>
<feature type="non-terminal residue" evidence="1">
    <location>
        <position position="1"/>
    </location>
</feature>
<proteinExistence type="predicted"/>
<evidence type="ECO:0000313" key="1">
    <source>
        <dbReference type="EMBL" id="GAI57446.1"/>
    </source>
</evidence>
<organism evidence="1">
    <name type="scientific">marine sediment metagenome</name>
    <dbReference type="NCBI Taxonomy" id="412755"/>
    <lineage>
        <taxon>unclassified sequences</taxon>
        <taxon>metagenomes</taxon>
        <taxon>ecological metagenomes</taxon>
    </lineage>
</organism>
<protein>
    <submittedName>
        <fullName evidence="1">Uncharacterized protein</fullName>
    </submittedName>
</protein>
<name>X1QRM5_9ZZZZ</name>